<keyword evidence="3" id="KW-1185">Reference proteome</keyword>
<dbReference type="STRING" id="1210089.GCA_001613165_02346"/>
<dbReference type="OrthoDB" id="9787292at2"/>
<dbReference type="PANTHER" id="PTHR48079:SF6">
    <property type="entry name" value="NAD(P)-BINDING DOMAIN-CONTAINING PROTEIN-RELATED"/>
    <property type="match status" value="1"/>
</dbReference>
<dbReference type="AlphaFoldDB" id="A0A370H1A4"/>
<dbReference type="Gene3D" id="3.40.50.720">
    <property type="entry name" value="NAD(P)-binding Rossmann-like Domain"/>
    <property type="match status" value="1"/>
</dbReference>
<protein>
    <submittedName>
        <fullName evidence="2">Nucleoside-diphosphate-sugar epimerase</fullName>
    </submittedName>
</protein>
<comment type="caution">
    <text evidence="2">The sequence shown here is derived from an EMBL/GenBank/DDBJ whole genome shotgun (WGS) entry which is preliminary data.</text>
</comment>
<dbReference type="RefSeq" id="WP_068017955.1">
    <property type="nucleotide sequence ID" value="NZ_QQAZ01000006.1"/>
</dbReference>
<proteinExistence type="predicted"/>
<evidence type="ECO:0000259" key="1">
    <source>
        <dbReference type="Pfam" id="PF01370"/>
    </source>
</evidence>
<dbReference type="InterPro" id="IPR036291">
    <property type="entry name" value="NAD(P)-bd_dom_sf"/>
</dbReference>
<organism evidence="2 3">
    <name type="scientific">Nocardia mexicana</name>
    <dbReference type="NCBI Taxonomy" id="279262"/>
    <lineage>
        <taxon>Bacteria</taxon>
        <taxon>Bacillati</taxon>
        <taxon>Actinomycetota</taxon>
        <taxon>Actinomycetes</taxon>
        <taxon>Mycobacteriales</taxon>
        <taxon>Nocardiaceae</taxon>
        <taxon>Nocardia</taxon>
    </lineage>
</organism>
<evidence type="ECO:0000313" key="3">
    <source>
        <dbReference type="Proteomes" id="UP000255355"/>
    </source>
</evidence>
<evidence type="ECO:0000313" key="2">
    <source>
        <dbReference type="EMBL" id="RDI49743.1"/>
    </source>
</evidence>
<accession>A0A370H1A4</accession>
<reference evidence="2 3" key="1">
    <citation type="submission" date="2018-07" db="EMBL/GenBank/DDBJ databases">
        <title>Genomic Encyclopedia of Type Strains, Phase IV (KMG-IV): sequencing the most valuable type-strain genomes for metagenomic binning, comparative biology and taxonomic classification.</title>
        <authorList>
            <person name="Goeker M."/>
        </authorList>
    </citation>
    <scope>NUCLEOTIDE SEQUENCE [LARGE SCALE GENOMIC DNA]</scope>
    <source>
        <strain evidence="2 3">DSM 44952</strain>
    </source>
</reference>
<dbReference type="InterPro" id="IPR001509">
    <property type="entry name" value="Epimerase_deHydtase"/>
</dbReference>
<dbReference type="PANTHER" id="PTHR48079">
    <property type="entry name" value="PROTEIN YEEZ"/>
    <property type="match status" value="1"/>
</dbReference>
<dbReference type="Pfam" id="PF01370">
    <property type="entry name" value="Epimerase"/>
    <property type="match status" value="1"/>
</dbReference>
<dbReference type="EMBL" id="QQAZ01000006">
    <property type="protein sequence ID" value="RDI49743.1"/>
    <property type="molecule type" value="Genomic_DNA"/>
</dbReference>
<dbReference type="SUPFAM" id="SSF51735">
    <property type="entry name" value="NAD(P)-binding Rossmann-fold domains"/>
    <property type="match status" value="1"/>
</dbReference>
<dbReference type="Proteomes" id="UP000255355">
    <property type="component" value="Unassembled WGS sequence"/>
</dbReference>
<sequence>MRVVVAGASGAIGRPLVRRLGEAGHEVVALTRSSGGARRLAELGMEPIVANVLDRAGLLRAVAGVRADAVVHELTAYRRSPPTHYRSPGLRQTNDLRTTGTRNLLDVAKTIGAQRFVTQSLILGYGLRDHGTAAVTEDAEFGRPDGSLIDASLAALRTAEDLPARAPGIDSVALRYGFFYGPGASDVFARMLKLRLLPLPRRETGTTGWIHVDDAAAATVAALDRGRAGAAYNVVDDEPASWGAMFTELARAFGAPKPPRLPDRLVRMGAPLVARQMLEMSIRVSNAKAAAELEWRPALPSFREGVATLARSR</sequence>
<dbReference type="GO" id="GO:0004029">
    <property type="term" value="F:aldehyde dehydrogenase (NAD+) activity"/>
    <property type="evidence" value="ECO:0007669"/>
    <property type="project" value="TreeGrafter"/>
</dbReference>
<dbReference type="InterPro" id="IPR051783">
    <property type="entry name" value="NAD(P)-dependent_oxidoreduct"/>
</dbReference>
<name>A0A370H1A4_9NOCA</name>
<feature type="domain" description="NAD-dependent epimerase/dehydratase" evidence="1">
    <location>
        <begin position="3"/>
        <end position="234"/>
    </location>
</feature>
<dbReference type="GO" id="GO:0005737">
    <property type="term" value="C:cytoplasm"/>
    <property type="evidence" value="ECO:0007669"/>
    <property type="project" value="TreeGrafter"/>
</dbReference>
<gene>
    <name evidence="2" type="ORF">DFR68_106180</name>
</gene>